<protein>
    <submittedName>
        <fullName evidence="1">Uncharacterized protein</fullName>
    </submittedName>
</protein>
<dbReference type="EMBL" id="CP119316">
    <property type="protein sequence ID" value="WEK48286.1"/>
    <property type="molecule type" value="Genomic_DNA"/>
</dbReference>
<dbReference type="KEGG" id="acob:P0Y56_08325"/>
<name>A0AAJ5X9J4_9SPHN</name>
<gene>
    <name evidence="1" type="ORF">P0Y56_08325</name>
</gene>
<evidence type="ECO:0000313" key="2">
    <source>
        <dbReference type="Proteomes" id="UP001218362"/>
    </source>
</evidence>
<organism evidence="1 2">
    <name type="scientific">Candidatus Andeanibacterium colombiense</name>
    <dbReference type="NCBI Taxonomy" id="3121345"/>
    <lineage>
        <taxon>Bacteria</taxon>
        <taxon>Pseudomonadati</taxon>
        <taxon>Pseudomonadota</taxon>
        <taxon>Alphaproteobacteria</taxon>
        <taxon>Sphingomonadales</taxon>
        <taxon>Sphingomonadaceae</taxon>
        <taxon>Candidatus Andeanibacterium</taxon>
    </lineage>
</organism>
<dbReference type="Proteomes" id="UP001218362">
    <property type="component" value="Chromosome"/>
</dbReference>
<reference evidence="1" key="1">
    <citation type="submission" date="2023-03" db="EMBL/GenBank/DDBJ databases">
        <title>Andean soil-derived lignocellulolytic bacterial consortium as a source of novel taxa and putative plastic-active enzymes.</title>
        <authorList>
            <person name="Diaz-Garcia L."/>
            <person name="Chuvochina M."/>
            <person name="Feuerriegel G."/>
            <person name="Bunk B."/>
            <person name="Sproer C."/>
            <person name="Streit W.R."/>
            <person name="Rodriguez L.M."/>
            <person name="Overmann J."/>
            <person name="Jimenez D.J."/>
        </authorList>
    </citation>
    <scope>NUCLEOTIDE SEQUENCE</scope>
    <source>
        <strain evidence="1">MAG 26</strain>
    </source>
</reference>
<evidence type="ECO:0000313" key="1">
    <source>
        <dbReference type="EMBL" id="WEK48286.1"/>
    </source>
</evidence>
<sequence length="128" mass="14140">MRAWHGDSRGHWEGDTLVIETANIVSGDSATADLARRAAGPFPGRNHATQPVGPVARATERLTMTTPDTIDYRVTYDDPDTFVAPWTVALEWTRDDSYMIYEYACHEGNTVREAITAARGGRKAEEGK</sequence>
<accession>A0AAJ5X9J4</accession>
<dbReference type="AlphaFoldDB" id="A0AAJ5X9J4"/>
<proteinExistence type="predicted"/>